<feature type="compositionally biased region" description="Basic and acidic residues" evidence="1">
    <location>
        <begin position="212"/>
        <end position="226"/>
    </location>
</feature>
<comment type="caution">
    <text evidence="2">The sequence shown here is derived from an EMBL/GenBank/DDBJ whole genome shotgun (WGS) entry which is preliminary data.</text>
</comment>
<reference evidence="2" key="2">
    <citation type="submission" date="2021-02" db="EMBL/GenBank/DDBJ databases">
        <authorList>
            <person name="Kimball J.A."/>
            <person name="Haas M.W."/>
            <person name="Macchietto M."/>
            <person name="Kono T."/>
            <person name="Duquette J."/>
            <person name="Shao M."/>
        </authorList>
    </citation>
    <scope>NUCLEOTIDE SEQUENCE</scope>
    <source>
        <tissue evidence="2">Fresh leaf tissue</tissue>
    </source>
</reference>
<reference evidence="2" key="1">
    <citation type="journal article" date="2021" name="bioRxiv">
        <title>Whole Genome Assembly and Annotation of Northern Wild Rice, Zizania palustris L., Supports a Whole Genome Duplication in the Zizania Genus.</title>
        <authorList>
            <person name="Haas M."/>
            <person name="Kono T."/>
            <person name="Macchietto M."/>
            <person name="Millas R."/>
            <person name="McGilp L."/>
            <person name="Shao M."/>
            <person name="Duquette J."/>
            <person name="Hirsch C.N."/>
            <person name="Kimball J."/>
        </authorList>
    </citation>
    <scope>NUCLEOTIDE SEQUENCE</scope>
    <source>
        <tissue evidence="2">Fresh leaf tissue</tissue>
    </source>
</reference>
<gene>
    <name evidence="2" type="ORF">GUJ93_ZPchr0006g41889</name>
</gene>
<feature type="compositionally biased region" description="Gly residues" evidence="1">
    <location>
        <begin position="180"/>
        <end position="196"/>
    </location>
</feature>
<dbReference type="EMBL" id="JAAALK010000283">
    <property type="protein sequence ID" value="KAG8069800.1"/>
    <property type="molecule type" value="Genomic_DNA"/>
</dbReference>
<name>A0A8J5S7G8_ZIZPA</name>
<proteinExistence type="predicted"/>
<evidence type="ECO:0000313" key="2">
    <source>
        <dbReference type="EMBL" id="KAG8069800.1"/>
    </source>
</evidence>
<evidence type="ECO:0000256" key="1">
    <source>
        <dbReference type="SAM" id="MobiDB-lite"/>
    </source>
</evidence>
<feature type="compositionally biased region" description="Basic and acidic residues" evidence="1">
    <location>
        <begin position="126"/>
        <end position="146"/>
    </location>
</feature>
<sequence>MIIQGIALEHEEHQISPARVGGQRRVERDRYERPDVQDTGRLGVELCDDRIHSGKSRGISEVVEGERTTPEMALGLSNMLVQHIGGLAGTLPDNSGRLLTLTSSGDGGLGSGEGGGERGGGIGDIHIGEAKGGGDRRSGGKVDGRGGGEPSGGARGQHARGGGLDISGVSRVEGHDSREGSGGIGDQYARGGGLLARGGRSESGGLTHSGGRSHEDGGQQRLRDGGEAYDGAQG</sequence>
<evidence type="ECO:0000313" key="3">
    <source>
        <dbReference type="Proteomes" id="UP000729402"/>
    </source>
</evidence>
<feature type="region of interest" description="Disordered" evidence="1">
    <location>
        <begin position="98"/>
        <end position="234"/>
    </location>
</feature>
<protein>
    <submittedName>
        <fullName evidence="2">Uncharacterized protein</fullName>
    </submittedName>
</protein>
<accession>A0A8J5S7G8</accession>
<dbReference type="Proteomes" id="UP000729402">
    <property type="component" value="Unassembled WGS sequence"/>
</dbReference>
<feature type="compositionally biased region" description="Gly residues" evidence="1">
    <location>
        <begin position="105"/>
        <end position="123"/>
    </location>
</feature>
<dbReference type="AlphaFoldDB" id="A0A8J5S7G8"/>
<feature type="compositionally biased region" description="Gly residues" evidence="1">
    <location>
        <begin position="147"/>
        <end position="165"/>
    </location>
</feature>
<keyword evidence="3" id="KW-1185">Reference proteome</keyword>
<organism evidence="2 3">
    <name type="scientific">Zizania palustris</name>
    <name type="common">Northern wild rice</name>
    <dbReference type="NCBI Taxonomy" id="103762"/>
    <lineage>
        <taxon>Eukaryota</taxon>
        <taxon>Viridiplantae</taxon>
        <taxon>Streptophyta</taxon>
        <taxon>Embryophyta</taxon>
        <taxon>Tracheophyta</taxon>
        <taxon>Spermatophyta</taxon>
        <taxon>Magnoliopsida</taxon>
        <taxon>Liliopsida</taxon>
        <taxon>Poales</taxon>
        <taxon>Poaceae</taxon>
        <taxon>BOP clade</taxon>
        <taxon>Oryzoideae</taxon>
        <taxon>Oryzeae</taxon>
        <taxon>Zizaniinae</taxon>
        <taxon>Zizania</taxon>
    </lineage>
</organism>